<keyword evidence="3" id="KW-1185">Reference proteome</keyword>
<proteinExistence type="predicted"/>
<feature type="region of interest" description="Disordered" evidence="1">
    <location>
        <begin position="1"/>
        <end position="44"/>
    </location>
</feature>
<dbReference type="EMBL" id="JANPWB010000008">
    <property type="protein sequence ID" value="KAJ1165834.1"/>
    <property type="molecule type" value="Genomic_DNA"/>
</dbReference>
<dbReference type="AlphaFoldDB" id="A0AAV7SPB5"/>
<evidence type="ECO:0000313" key="3">
    <source>
        <dbReference type="Proteomes" id="UP001066276"/>
    </source>
</evidence>
<evidence type="ECO:0000313" key="2">
    <source>
        <dbReference type="EMBL" id="KAJ1165834.1"/>
    </source>
</evidence>
<sequence>MRPRVENQPNNRPACRSGRRRPSPSTLENSGNRAHHTEKPAAFTTAELGENALVLRRRFGLGWNLDLATVSFEEHDDNIPQSESTDDR</sequence>
<feature type="compositionally biased region" description="Polar residues" evidence="1">
    <location>
        <begin position="23"/>
        <end position="32"/>
    </location>
</feature>
<dbReference type="Proteomes" id="UP001066276">
    <property type="component" value="Chromosome 4_2"/>
</dbReference>
<gene>
    <name evidence="2" type="ORF">NDU88_006251</name>
</gene>
<organism evidence="2 3">
    <name type="scientific">Pleurodeles waltl</name>
    <name type="common">Iberian ribbed newt</name>
    <dbReference type="NCBI Taxonomy" id="8319"/>
    <lineage>
        <taxon>Eukaryota</taxon>
        <taxon>Metazoa</taxon>
        <taxon>Chordata</taxon>
        <taxon>Craniata</taxon>
        <taxon>Vertebrata</taxon>
        <taxon>Euteleostomi</taxon>
        <taxon>Amphibia</taxon>
        <taxon>Batrachia</taxon>
        <taxon>Caudata</taxon>
        <taxon>Salamandroidea</taxon>
        <taxon>Salamandridae</taxon>
        <taxon>Pleurodelinae</taxon>
        <taxon>Pleurodeles</taxon>
    </lineage>
</organism>
<evidence type="ECO:0000256" key="1">
    <source>
        <dbReference type="SAM" id="MobiDB-lite"/>
    </source>
</evidence>
<protein>
    <submittedName>
        <fullName evidence="2">Uncharacterized protein</fullName>
    </submittedName>
</protein>
<reference evidence="2" key="1">
    <citation type="journal article" date="2022" name="bioRxiv">
        <title>Sequencing and chromosome-scale assembly of the giantPleurodeles waltlgenome.</title>
        <authorList>
            <person name="Brown T."/>
            <person name="Elewa A."/>
            <person name="Iarovenko S."/>
            <person name="Subramanian E."/>
            <person name="Araus A.J."/>
            <person name="Petzold A."/>
            <person name="Susuki M."/>
            <person name="Suzuki K.-i.T."/>
            <person name="Hayashi T."/>
            <person name="Toyoda A."/>
            <person name="Oliveira C."/>
            <person name="Osipova E."/>
            <person name="Leigh N.D."/>
            <person name="Simon A."/>
            <person name="Yun M.H."/>
        </authorList>
    </citation>
    <scope>NUCLEOTIDE SEQUENCE</scope>
    <source>
        <strain evidence="2">20211129_DDA</strain>
        <tissue evidence="2">Liver</tissue>
    </source>
</reference>
<name>A0AAV7SPB5_PLEWA</name>
<comment type="caution">
    <text evidence="2">The sequence shown here is derived from an EMBL/GenBank/DDBJ whole genome shotgun (WGS) entry which is preliminary data.</text>
</comment>
<accession>A0AAV7SPB5</accession>